<keyword evidence="3 5" id="KW-1133">Transmembrane helix</keyword>
<evidence type="ECO:0000313" key="7">
    <source>
        <dbReference type="Proteomes" id="UP000655420"/>
    </source>
</evidence>
<dbReference type="InterPro" id="IPR004710">
    <property type="entry name" value="Bilac:Na_transpt"/>
</dbReference>
<comment type="caution">
    <text evidence="6">The sequence shown here is derived from an EMBL/GenBank/DDBJ whole genome shotgun (WGS) entry which is preliminary data.</text>
</comment>
<proteinExistence type="predicted"/>
<feature type="transmembrane region" description="Helical" evidence="5">
    <location>
        <begin position="40"/>
        <end position="62"/>
    </location>
</feature>
<evidence type="ECO:0000313" key="6">
    <source>
        <dbReference type="EMBL" id="MBK0400112.1"/>
    </source>
</evidence>
<dbReference type="Pfam" id="PF01758">
    <property type="entry name" value="SBF"/>
    <property type="match status" value="1"/>
</dbReference>
<feature type="transmembrane region" description="Helical" evidence="5">
    <location>
        <begin position="256"/>
        <end position="278"/>
    </location>
</feature>
<keyword evidence="7" id="KW-1185">Reference proteome</keyword>
<dbReference type="GO" id="GO:0016020">
    <property type="term" value="C:membrane"/>
    <property type="evidence" value="ECO:0007669"/>
    <property type="project" value="UniProtKB-SubCell"/>
</dbReference>
<evidence type="ECO:0000256" key="4">
    <source>
        <dbReference type="ARBA" id="ARBA00023136"/>
    </source>
</evidence>
<protein>
    <recommendedName>
        <fullName evidence="8">Bile acid:sodium symporter</fullName>
    </recommendedName>
</protein>
<dbReference type="AlphaFoldDB" id="A0A8J7SDK2"/>
<gene>
    <name evidence="6" type="ORF">H0I76_13010</name>
</gene>
<feature type="transmembrane region" description="Helical" evidence="5">
    <location>
        <begin position="201"/>
        <end position="219"/>
    </location>
</feature>
<feature type="transmembrane region" description="Helical" evidence="5">
    <location>
        <begin position="171"/>
        <end position="189"/>
    </location>
</feature>
<keyword evidence="2 5" id="KW-0812">Transmembrane</keyword>
<feature type="transmembrane region" description="Helical" evidence="5">
    <location>
        <begin position="231"/>
        <end position="250"/>
    </location>
</feature>
<feature type="transmembrane region" description="Helical" evidence="5">
    <location>
        <begin position="138"/>
        <end position="159"/>
    </location>
</feature>
<dbReference type="InterPro" id="IPR038770">
    <property type="entry name" value="Na+/solute_symporter_sf"/>
</dbReference>
<evidence type="ECO:0000256" key="3">
    <source>
        <dbReference type="ARBA" id="ARBA00022989"/>
    </source>
</evidence>
<dbReference type="RefSeq" id="WP_200610460.1">
    <property type="nucleotide sequence ID" value="NZ_JAEHHL010000007.1"/>
</dbReference>
<dbReference type="Gene3D" id="1.20.1530.20">
    <property type="match status" value="1"/>
</dbReference>
<evidence type="ECO:0000256" key="2">
    <source>
        <dbReference type="ARBA" id="ARBA00022692"/>
    </source>
</evidence>
<feature type="transmembrane region" description="Helical" evidence="5">
    <location>
        <begin position="6"/>
        <end position="28"/>
    </location>
</feature>
<organism evidence="6 7">
    <name type="scientific">Thermohalobaculum xanthum</name>
    <dbReference type="NCBI Taxonomy" id="2753746"/>
    <lineage>
        <taxon>Bacteria</taxon>
        <taxon>Pseudomonadati</taxon>
        <taxon>Pseudomonadota</taxon>
        <taxon>Alphaproteobacteria</taxon>
        <taxon>Rhodobacterales</taxon>
        <taxon>Paracoccaceae</taxon>
        <taxon>Thermohalobaculum</taxon>
    </lineage>
</organism>
<evidence type="ECO:0000256" key="1">
    <source>
        <dbReference type="ARBA" id="ARBA00004141"/>
    </source>
</evidence>
<sequence>MEAQVLVEIVVPMATALLMLVVGTDVVVDKQLRALSARSVLLCTAAQLAVLPVVAMAVATVAPVGSMVAVGLAVVALVPSGSLSNAYTYLARGNVTLSIALTIVSTFAFTLLFPQVAALASMEPGFRQVVDGITTNTAMLKLVLVLSFPVAAGALIRHLFPERVSQYRRHLERVVSVTVVVTLALSVHAGWDYFVGKFGDILLATVLFTLGAIVVGYVTTRFLAPRDSSAVIIEVSTRNGAAIILVGQGLMANEAILGFACGFCLIQAALMLAYCHLIRRRMTGPGSRRVADAG</sequence>
<name>A0A8J7SDK2_9RHOB</name>
<dbReference type="EMBL" id="JAEHHL010000007">
    <property type="protein sequence ID" value="MBK0400112.1"/>
    <property type="molecule type" value="Genomic_DNA"/>
</dbReference>
<reference evidence="6" key="1">
    <citation type="submission" date="2020-12" db="EMBL/GenBank/DDBJ databases">
        <title>Bacterial taxonomy.</title>
        <authorList>
            <person name="Pan X."/>
        </authorList>
    </citation>
    <scope>NUCLEOTIDE SEQUENCE</scope>
    <source>
        <strain evidence="6">M0105</strain>
    </source>
</reference>
<dbReference type="PANTHER" id="PTHR10361">
    <property type="entry name" value="SODIUM-BILE ACID COTRANSPORTER"/>
    <property type="match status" value="1"/>
</dbReference>
<evidence type="ECO:0000256" key="5">
    <source>
        <dbReference type="SAM" id="Phobius"/>
    </source>
</evidence>
<dbReference type="PANTHER" id="PTHR10361:SF24">
    <property type="entry name" value="P3 PROTEIN"/>
    <property type="match status" value="1"/>
</dbReference>
<evidence type="ECO:0008006" key="8">
    <source>
        <dbReference type="Google" id="ProtNLM"/>
    </source>
</evidence>
<dbReference type="InterPro" id="IPR002657">
    <property type="entry name" value="BilAc:Na_symport/Acr3"/>
</dbReference>
<feature type="transmembrane region" description="Helical" evidence="5">
    <location>
        <begin position="68"/>
        <end position="90"/>
    </location>
</feature>
<feature type="transmembrane region" description="Helical" evidence="5">
    <location>
        <begin position="97"/>
        <end position="118"/>
    </location>
</feature>
<comment type="subcellular location">
    <subcellularLocation>
        <location evidence="1">Membrane</location>
        <topology evidence="1">Multi-pass membrane protein</topology>
    </subcellularLocation>
</comment>
<keyword evidence="4 5" id="KW-0472">Membrane</keyword>
<dbReference type="Proteomes" id="UP000655420">
    <property type="component" value="Unassembled WGS sequence"/>
</dbReference>
<accession>A0A8J7SDK2</accession>